<proteinExistence type="predicted"/>
<feature type="domain" description="Glycosyltransferase RgtA/B/C/D-like" evidence="2">
    <location>
        <begin position="66"/>
        <end position="237"/>
    </location>
</feature>
<feature type="transmembrane region" description="Helical" evidence="1">
    <location>
        <begin position="111"/>
        <end position="128"/>
    </location>
</feature>
<dbReference type="Pfam" id="PF13231">
    <property type="entry name" value="PMT_2"/>
    <property type="match status" value="1"/>
</dbReference>
<keyword evidence="4" id="KW-1185">Reference proteome</keyword>
<evidence type="ECO:0000256" key="1">
    <source>
        <dbReference type="SAM" id="Phobius"/>
    </source>
</evidence>
<organism evidence="3 4">
    <name type="scientific">Butyrivibrio proteoclasticus</name>
    <dbReference type="NCBI Taxonomy" id="43305"/>
    <lineage>
        <taxon>Bacteria</taxon>
        <taxon>Bacillati</taxon>
        <taxon>Bacillota</taxon>
        <taxon>Clostridia</taxon>
        <taxon>Lachnospirales</taxon>
        <taxon>Lachnospiraceae</taxon>
        <taxon>Butyrivibrio</taxon>
    </lineage>
</organism>
<feature type="transmembrane region" description="Helical" evidence="1">
    <location>
        <begin position="366"/>
        <end position="384"/>
    </location>
</feature>
<keyword evidence="1" id="KW-0812">Transmembrane</keyword>
<evidence type="ECO:0000313" key="4">
    <source>
        <dbReference type="Proteomes" id="UP000182624"/>
    </source>
</evidence>
<dbReference type="GO" id="GO:0016757">
    <property type="term" value="F:glycosyltransferase activity"/>
    <property type="evidence" value="ECO:0007669"/>
    <property type="project" value="UniProtKB-KW"/>
</dbReference>
<feature type="transmembrane region" description="Helical" evidence="1">
    <location>
        <begin position="12"/>
        <end position="34"/>
    </location>
</feature>
<protein>
    <submittedName>
        <fullName evidence="3">Dolichyl-phosphate-mannose-protein mannosyltransferase</fullName>
    </submittedName>
</protein>
<gene>
    <name evidence="3" type="ORF">SAMN04487928_107128</name>
</gene>
<evidence type="ECO:0000313" key="3">
    <source>
        <dbReference type="EMBL" id="SFP75790.1"/>
    </source>
</evidence>
<dbReference type="InterPro" id="IPR038731">
    <property type="entry name" value="RgtA/B/C-like"/>
</dbReference>
<sequence length="502" mass="58020">MNLKELSKKHFETLWCFITSLFVLTFTTRSSFLFPYNNWDDANSYFTMGKGLMNGMVIYRDLYDQKGPFLYLLYGIGYLISHKSFFGIYIFEIIAGTIFLAFAFKLIKRHSSTSVALVLIPLVAAGVYSSRSFYWGGAAEEFCLPMLAYTIYIIDIFMHPKDAKEYDRISDSKTYLIVGILTGITALVKYTMMGFFFGFAVISICFIIYRKGFVEVLRKALIYILGIVLPFIPWLMYFAITGGLDDWYRCYIYNNLFFYSNITADSISLYEKIYKLAKLQYWLILDNFEYFVWIIVCFILALIFEIKAAKKIAYLFMYASTFFVIFYGGGTLPYYSIPLTVFALPGAAYVADIFQKAYIKYNKRALWCNTAGLVIALSAVFAKYNCLSADYLLQSRQDHWLTRMASHIEKAPDTTLLNVGCLDVGLYTITGIVPTCEYFQTNGIALPTMFEEQSRYIKEGLTEYVIAGEREPDGIYEKYELIDSVSFYDNSYDQVYYLYKLK</sequence>
<feature type="transmembrane region" description="Helical" evidence="1">
    <location>
        <begin position="335"/>
        <end position="354"/>
    </location>
</feature>
<feature type="transmembrane region" description="Helical" evidence="1">
    <location>
        <begin position="176"/>
        <end position="209"/>
    </location>
</feature>
<keyword evidence="1" id="KW-0472">Membrane</keyword>
<dbReference type="AlphaFoldDB" id="A0A1I5SYE1"/>
<keyword evidence="3" id="KW-0808">Transferase</keyword>
<feature type="transmembrane region" description="Helical" evidence="1">
    <location>
        <begin position="313"/>
        <end position="329"/>
    </location>
</feature>
<keyword evidence="1" id="KW-1133">Transmembrane helix</keyword>
<keyword evidence="3" id="KW-0328">Glycosyltransferase</keyword>
<dbReference type="OrthoDB" id="5056808at2"/>
<reference evidence="4" key="1">
    <citation type="submission" date="2016-10" db="EMBL/GenBank/DDBJ databases">
        <authorList>
            <person name="Varghese N."/>
            <person name="Submissions S."/>
        </authorList>
    </citation>
    <scope>NUCLEOTIDE SEQUENCE [LARGE SCALE GENOMIC DNA]</scope>
    <source>
        <strain evidence="4">P18</strain>
    </source>
</reference>
<feature type="transmembrane region" description="Helical" evidence="1">
    <location>
        <begin position="290"/>
        <end position="306"/>
    </location>
</feature>
<evidence type="ECO:0000259" key="2">
    <source>
        <dbReference type="Pfam" id="PF13231"/>
    </source>
</evidence>
<accession>A0A1I5SYE1</accession>
<dbReference type="RefSeq" id="WP_074885979.1">
    <property type="nucleotide sequence ID" value="NZ_FOXO01000007.1"/>
</dbReference>
<feature type="transmembrane region" description="Helical" evidence="1">
    <location>
        <begin position="86"/>
        <end position="104"/>
    </location>
</feature>
<name>A0A1I5SYE1_9FIRM</name>
<dbReference type="EMBL" id="FOXO01000007">
    <property type="protein sequence ID" value="SFP75790.1"/>
    <property type="molecule type" value="Genomic_DNA"/>
</dbReference>
<feature type="transmembrane region" description="Helical" evidence="1">
    <location>
        <begin position="221"/>
        <end position="240"/>
    </location>
</feature>
<dbReference type="Proteomes" id="UP000182624">
    <property type="component" value="Unassembled WGS sequence"/>
</dbReference>